<evidence type="ECO:0000313" key="3">
    <source>
        <dbReference type="Proteomes" id="UP001233673"/>
    </source>
</evidence>
<sequence>MTLALAPTGSSLGDYEHIAAYNERVATRHTRLRAVADSTLRAALVHFDDTVNAPMSAVAMLRAGTGLTETFLVERGGAFFGVVSTITEQATGKTDAVTGTDDAVAVIDDLAGRLGIPVNAVLAAAGISRSTYYTWKKPAAPRPRVASQGRLWALAQSVEDLEDLLGGSPRGWLLADPARLELLTNGNFDALVRAAEPRPTARTTGAPNYAGAYGVGGDRTDPEVTEVAVARPRKVSAAQPARRAGRPR</sequence>
<protein>
    <submittedName>
        <fullName evidence="2">Uncharacterized protein</fullName>
    </submittedName>
</protein>
<reference evidence="3" key="1">
    <citation type="submission" date="2023-05" db="EMBL/GenBank/DDBJ databases">
        <title>Draft genome of Pseudofrankia sp. BMG5.37.</title>
        <authorList>
            <person name="Gtari M."/>
            <person name="Ghodhbane F."/>
            <person name="Sbissi I."/>
        </authorList>
    </citation>
    <scope>NUCLEOTIDE SEQUENCE [LARGE SCALE GENOMIC DNA]</scope>
    <source>
        <strain evidence="3">BMG 814</strain>
    </source>
</reference>
<name>A0ABT9IID4_9ACTN</name>
<evidence type="ECO:0000256" key="1">
    <source>
        <dbReference type="SAM" id="MobiDB-lite"/>
    </source>
</evidence>
<dbReference type="RefSeq" id="WP_306001368.1">
    <property type="nucleotide sequence ID" value="NZ_JASNFN010000031.1"/>
</dbReference>
<keyword evidence="3" id="KW-1185">Reference proteome</keyword>
<proteinExistence type="predicted"/>
<comment type="caution">
    <text evidence="2">The sequence shown here is derived from an EMBL/GenBank/DDBJ whole genome shotgun (WGS) entry which is preliminary data.</text>
</comment>
<organism evidence="2 3">
    <name type="scientific">Blastococcus carthaginiensis</name>
    <dbReference type="NCBI Taxonomy" id="3050034"/>
    <lineage>
        <taxon>Bacteria</taxon>
        <taxon>Bacillati</taxon>
        <taxon>Actinomycetota</taxon>
        <taxon>Actinomycetes</taxon>
        <taxon>Geodermatophilales</taxon>
        <taxon>Geodermatophilaceae</taxon>
        <taxon>Blastococcus</taxon>
    </lineage>
</organism>
<dbReference type="EMBL" id="JASNFN010000031">
    <property type="protein sequence ID" value="MDP5184825.1"/>
    <property type="molecule type" value="Genomic_DNA"/>
</dbReference>
<evidence type="ECO:0000313" key="2">
    <source>
        <dbReference type="EMBL" id="MDP5184825.1"/>
    </source>
</evidence>
<feature type="region of interest" description="Disordered" evidence="1">
    <location>
        <begin position="198"/>
        <end position="217"/>
    </location>
</feature>
<gene>
    <name evidence="2" type="ORF">QOZ88_19505</name>
</gene>
<dbReference type="Proteomes" id="UP001233673">
    <property type="component" value="Unassembled WGS sequence"/>
</dbReference>
<accession>A0ABT9IID4</accession>